<evidence type="ECO:0000313" key="7">
    <source>
        <dbReference type="EMBL" id="CAF1654930.1"/>
    </source>
</evidence>
<accession>A0A815T448</accession>
<evidence type="ECO:0000256" key="2">
    <source>
        <dbReference type="ARBA" id="ARBA00022478"/>
    </source>
</evidence>
<keyword evidence="2" id="KW-0240">DNA-directed RNA polymerase</keyword>
<evidence type="ECO:0000256" key="5">
    <source>
        <dbReference type="ARBA" id="ARBA00023163"/>
    </source>
</evidence>
<keyword evidence="5" id="KW-0804">Transcription</keyword>
<gene>
    <name evidence="7" type="ORF">JXQ802_LOCUS55126</name>
    <name evidence="6" type="ORF">PYM288_LOCUS38612</name>
</gene>
<sequence>MRDLVFEKSDYQQLSWPSKSNATNIDLMSNTDVIIRHEHLLSDLIDKAHCGSTLASLLHCYYELYEKRCAADLDLHLELNDVLLLSLGLSHRRRLINQCRAQAGQKALQKIFSHSEDSNEQILINEFAKGFCLKSFDERISKEMDINYKISIDQYQNQIVKQSMSNLFKQFPENNLQFLIQSGAKG</sequence>
<organism evidence="6 8">
    <name type="scientific">Rotaria sordida</name>
    <dbReference type="NCBI Taxonomy" id="392033"/>
    <lineage>
        <taxon>Eukaryota</taxon>
        <taxon>Metazoa</taxon>
        <taxon>Spiralia</taxon>
        <taxon>Gnathifera</taxon>
        <taxon>Rotifera</taxon>
        <taxon>Eurotatoria</taxon>
        <taxon>Bdelloidea</taxon>
        <taxon>Philodinida</taxon>
        <taxon>Philodinidae</taxon>
        <taxon>Rotaria</taxon>
    </lineage>
</organism>
<dbReference type="SUPFAM" id="SSF64484">
    <property type="entry name" value="beta and beta-prime subunits of DNA dependent RNA-polymerase"/>
    <property type="match status" value="1"/>
</dbReference>
<dbReference type="EMBL" id="CAJNOH010009580">
    <property type="protein sequence ID" value="CAF1500358.1"/>
    <property type="molecule type" value="Genomic_DNA"/>
</dbReference>
<dbReference type="EMBL" id="CAJNOL010011366">
    <property type="protein sequence ID" value="CAF1654930.1"/>
    <property type="molecule type" value="Genomic_DNA"/>
</dbReference>
<dbReference type="AlphaFoldDB" id="A0A815T448"/>
<keyword evidence="9" id="KW-1185">Reference proteome</keyword>
<dbReference type="Gene3D" id="1.10.274.100">
    <property type="entry name" value="RNA polymerase Rpb1, domain 3"/>
    <property type="match status" value="1"/>
</dbReference>
<evidence type="ECO:0000313" key="9">
    <source>
        <dbReference type="Proteomes" id="UP000663870"/>
    </source>
</evidence>
<dbReference type="Proteomes" id="UP000663870">
    <property type="component" value="Unassembled WGS sequence"/>
</dbReference>
<dbReference type="Proteomes" id="UP000663854">
    <property type="component" value="Unassembled WGS sequence"/>
</dbReference>
<protein>
    <recommendedName>
        <fullName evidence="1">DNA-directed RNA polymerase</fullName>
        <ecNumber evidence="1">2.7.7.6</ecNumber>
    </recommendedName>
</protein>
<dbReference type="Gene3D" id="1.10.132.30">
    <property type="match status" value="1"/>
</dbReference>
<dbReference type="EC" id="2.7.7.6" evidence="1"/>
<dbReference type="GO" id="GO:0000428">
    <property type="term" value="C:DNA-directed RNA polymerase complex"/>
    <property type="evidence" value="ECO:0007669"/>
    <property type="project" value="UniProtKB-KW"/>
</dbReference>
<evidence type="ECO:0000313" key="6">
    <source>
        <dbReference type="EMBL" id="CAF1500358.1"/>
    </source>
</evidence>
<dbReference type="InterPro" id="IPR038120">
    <property type="entry name" value="Rpb1_funnel_sf"/>
</dbReference>
<keyword evidence="4" id="KW-0548">Nucleotidyltransferase</keyword>
<evidence type="ECO:0000256" key="4">
    <source>
        <dbReference type="ARBA" id="ARBA00022695"/>
    </source>
</evidence>
<evidence type="ECO:0000313" key="8">
    <source>
        <dbReference type="Proteomes" id="UP000663854"/>
    </source>
</evidence>
<dbReference type="GO" id="GO:0003899">
    <property type="term" value="F:DNA-directed RNA polymerase activity"/>
    <property type="evidence" value="ECO:0007669"/>
    <property type="project" value="UniProtKB-EC"/>
</dbReference>
<keyword evidence="3" id="KW-0808">Transferase</keyword>
<dbReference type="InterPro" id="IPR042102">
    <property type="entry name" value="RNA_pol_Rpb1_3_sf"/>
</dbReference>
<evidence type="ECO:0000256" key="3">
    <source>
        <dbReference type="ARBA" id="ARBA00022679"/>
    </source>
</evidence>
<comment type="caution">
    <text evidence="6">The sequence shown here is derived from an EMBL/GenBank/DDBJ whole genome shotgun (WGS) entry which is preliminary data.</text>
</comment>
<reference evidence="6" key="1">
    <citation type="submission" date="2021-02" db="EMBL/GenBank/DDBJ databases">
        <authorList>
            <person name="Nowell W R."/>
        </authorList>
    </citation>
    <scope>NUCLEOTIDE SEQUENCE</scope>
</reference>
<proteinExistence type="predicted"/>
<name>A0A815T448_9BILA</name>
<evidence type="ECO:0000256" key="1">
    <source>
        <dbReference type="ARBA" id="ARBA00012418"/>
    </source>
</evidence>